<dbReference type="GO" id="GO:0004364">
    <property type="term" value="F:glutathione transferase activity"/>
    <property type="evidence" value="ECO:0007669"/>
    <property type="project" value="UniProtKB-EC"/>
</dbReference>
<name>A0A9P0GK29_PHACE</name>
<evidence type="ECO:0000256" key="8">
    <source>
        <dbReference type="ARBA" id="ARBA00022787"/>
    </source>
</evidence>
<evidence type="ECO:0000256" key="15">
    <source>
        <dbReference type="ARBA" id="ARBA00039397"/>
    </source>
</evidence>
<gene>
    <name evidence="18" type="ORF">PHAECO_LOCUS13</name>
</gene>
<evidence type="ECO:0000256" key="14">
    <source>
        <dbReference type="ARBA" id="ARBA00038540"/>
    </source>
</evidence>
<keyword evidence="19" id="KW-1185">Reference proteome</keyword>
<dbReference type="FunFam" id="1.20.120.550:FF:000002">
    <property type="entry name" value="Microsomal glutathione S-transferase 1"/>
    <property type="match status" value="1"/>
</dbReference>
<evidence type="ECO:0000256" key="1">
    <source>
        <dbReference type="ARBA" id="ARBA00003701"/>
    </source>
</evidence>
<dbReference type="SUPFAM" id="SSF161084">
    <property type="entry name" value="MAPEG domain-like"/>
    <property type="match status" value="1"/>
</dbReference>
<feature type="transmembrane region" description="Helical" evidence="17">
    <location>
        <begin position="130"/>
        <end position="150"/>
    </location>
</feature>
<comment type="subcellular location">
    <subcellularLocation>
        <location evidence="3">Endoplasmic reticulum membrane</location>
        <topology evidence="3">Multi-pass membrane protein</topology>
    </subcellularLocation>
    <subcellularLocation>
        <location evidence="2">Mitochondrion outer membrane</location>
    </subcellularLocation>
</comment>
<keyword evidence="9" id="KW-0256">Endoplasmic reticulum</keyword>
<keyword evidence="10 17" id="KW-1133">Transmembrane helix</keyword>
<dbReference type="Pfam" id="PF01124">
    <property type="entry name" value="MAPEG"/>
    <property type="match status" value="1"/>
</dbReference>
<feature type="transmembrane region" description="Helical" evidence="17">
    <location>
        <begin position="102"/>
        <end position="123"/>
    </location>
</feature>
<keyword evidence="7 17" id="KW-0812">Transmembrane</keyword>
<evidence type="ECO:0000313" key="18">
    <source>
        <dbReference type="EMBL" id="CAH1116791.1"/>
    </source>
</evidence>
<evidence type="ECO:0000256" key="13">
    <source>
        <dbReference type="ARBA" id="ARBA00023136"/>
    </source>
</evidence>
<dbReference type="InterPro" id="IPR023352">
    <property type="entry name" value="MAPEG-like_dom_sf"/>
</dbReference>
<evidence type="ECO:0000256" key="6">
    <source>
        <dbReference type="ARBA" id="ARBA00022679"/>
    </source>
</evidence>
<comment type="function">
    <text evidence="1">Conjugation of reduced glutathione to a wide number of exogenous and endogenous hydrophobic electrophiles.</text>
</comment>
<keyword evidence="6" id="KW-0808">Transferase</keyword>
<comment type="catalytic activity">
    <reaction evidence="16">
        <text>RX + glutathione = an S-substituted glutathione + a halide anion + H(+)</text>
        <dbReference type="Rhea" id="RHEA:16437"/>
        <dbReference type="ChEBI" id="CHEBI:15378"/>
        <dbReference type="ChEBI" id="CHEBI:16042"/>
        <dbReference type="ChEBI" id="CHEBI:17792"/>
        <dbReference type="ChEBI" id="CHEBI:57925"/>
        <dbReference type="ChEBI" id="CHEBI:90779"/>
        <dbReference type="EC" id="2.5.1.18"/>
    </reaction>
    <physiologicalReaction direction="left-to-right" evidence="16">
        <dbReference type="Rhea" id="RHEA:16438"/>
    </physiologicalReaction>
</comment>
<proteinExistence type="inferred from homology"/>
<dbReference type="PANTHER" id="PTHR10689">
    <property type="entry name" value="MICROSOMAL GLUTATHIONE S-TRANSFERASE 1"/>
    <property type="match status" value="1"/>
</dbReference>
<keyword evidence="11" id="KW-0007">Acetylation</keyword>
<keyword evidence="13 17" id="KW-0472">Membrane</keyword>
<dbReference type="AlphaFoldDB" id="A0A9P0GK29"/>
<dbReference type="OrthoDB" id="193139at2759"/>
<dbReference type="GO" id="GO:0005741">
    <property type="term" value="C:mitochondrial outer membrane"/>
    <property type="evidence" value="ECO:0007669"/>
    <property type="project" value="UniProtKB-SubCell"/>
</dbReference>
<evidence type="ECO:0000256" key="3">
    <source>
        <dbReference type="ARBA" id="ARBA00004477"/>
    </source>
</evidence>
<evidence type="ECO:0000313" key="19">
    <source>
        <dbReference type="Proteomes" id="UP001153737"/>
    </source>
</evidence>
<evidence type="ECO:0000256" key="17">
    <source>
        <dbReference type="SAM" id="Phobius"/>
    </source>
</evidence>
<dbReference type="Proteomes" id="UP001153737">
    <property type="component" value="Chromosome 1"/>
</dbReference>
<feature type="transmembrane region" description="Helical" evidence="17">
    <location>
        <begin position="19"/>
        <end position="39"/>
    </location>
</feature>
<keyword evidence="8" id="KW-1000">Mitochondrion outer membrane</keyword>
<reference evidence="18" key="2">
    <citation type="submission" date="2022-10" db="EMBL/GenBank/DDBJ databases">
        <authorList>
            <consortium name="ENA_rothamsted_submissions"/>
            <consortium name="culmorum"/>
            <person name="King R."/>
        </authorList>
    </citation>
    <scope>NUCLEOTIDE SEQUENCE</scope>
</reference>
<evidence type="ECO:0000256" key="5">
    <source>
        <dbReference type="ARBA" id="ARBA00012452"/>
    </source>
</evidence>
<reference evidence="18" key="1">
    <citation type="submission" date="2022-01" db="EMBL/GenBank/DDBJ databases">
        <authorList>
            <person name="King R."/>
        </authorList>
    </citation>
    <scope>NUCLEOTIDE SEQUENCE</scope>
</reference>
<organism evidence="18 19">
    <name type="scientific">Phaedon cochleariae</name>
    <name type="common">Mustard beetle</name>
    <dbReference type="NCBI Taxonomy" id="80249"/>
    <lineage>
        <taxon>Eukaryota</taxon>
        <taxon>Metazoa</taxon>
        <taxon>Ecdysozoa</taxon>
        <taxon>Arthropoda</taxon>
        <taxon>Hexapoda</taxon>
        <taxon>Insecta</taxon>
        <taxon>Pterygota</taxon>
        <taxon>Neoptera</taxon>
        <taxon>Endopterygota</taxon>
        <taxon>Coleoptera</taxon>
        <taxon>Polyphaga</taxon>
        <taxon>Cucujiformia</taxon>
        <taxon>Chrysomeloidea</taxon>
        <taxon>Chrysomelidae</taxon>
        <taxon>Chrysomelinae</taxon>
        <taxon>Chrysomelini</taxon>
        <taxon>Phaedon</taxon>
    </lineage>
</organism>
<comment type="subunit">
    <text evidence="14">Homotrimer; The trimer binds only one molecule of glutathione.</text>
</comment>
<accession>A0A9P0GK29</accession>
<dbReference type="InterPro" id="IPR040162">
    <property type="entry name" value="MGST1-like"/>
</dbReference>
<dbReference type="GO" id="GO:0005789">
    <property type="term" value="C:endoplasmic reticulum membrane"/>
    <property type="evidence" value="ECO:0007669"/>
    <property type="project" value="UniProtKB-SubCell"/>
</dbReference>
<dbReference type="Gene3D" id="1.20.120.550">
    <property type="entry name" value="Membrane associated eicosanoid/glutathione metabolism-like domain"/>
    <property type="match status" value="1"/>
</dbReference>
<evidence type="ECO:0000256" key="7">
    <source>
        <dbReference type="ARBA" id="ARBA00022692"/>
    </source>
</evidence>
<evidence type="ECO:0000256" key="16">
    <source>
        <dbReference type="ARBA" id="ARBA00049385"/>
    </source>
</evidence>
<dbReference type="EMBL" id="OU896707">
    <property type="protein sequence ID" value="CAH1116791.1"/>
    <property type="molecule type" value="Genomic_DNA"/>
</dbReference>
<evidence type="ECO:0000256" key="10">
    <source>
        <dbReference type="ARBA" id="ARBA00022989"/>
    </source>
</evidence>
<dbReference type="EC" id="2.5.1.18" evidence="5"/>
<evidence type="ECO:0000256" key="11">
    <source>
        <dbReference type="ARBA" id="ARBA00022990"/>
    </source>
</evidence>
<comment type="similarity">
    <text evidence="4">Belongs to the MAPEG family.</text>
</comment>
<protein>
    <recommendedName>
        <fullName evidence="15">Microsomal glutathione S-transferase 1</fullName>
        <ecNumber evidence="5">2.5.1.18</ecNumber>
    </recommendedName>
</protein>
<keyword evidence="12" id="KW-0496">Mitochondrion</keyword>
<dbReference type="PANTHER" id="PTHR10689:SF6">
    <property type="entry name" value="MICROSOMAL GLUTATHIONE S-TRANSFERASE 1"/>
    <property type="match status" value="1"/>
</dbReference>
<sequence>MAQVVPDLVSLQNPVFRSYLFYCSILVIKMMGMAILTSVQRYKNKAFVNPEDVKSLKIKPKTDENVERVRRAHLNDLENIPIFFVSAFLYMMTSPTEYMAKTLFFAFTVARIVHSIVYAVVIIPQPARGLSFGIGFLITGYMALTTLLHVL</sequence>
<evidence type="ECO:0000256" key="4">
    <source>
        <dbReference type="ARBA" id="ARBA00010459"/>
    </source>
</evidence>
<evidence type="ECO:0000256" key="12">
    <source>
        <dbReference type="ARBA" id="ARBA00023128"/>
    </source>
</evidence>
<evidence type="ECO:0000256" key="2">
    <source>
        <dbReference type="ARBA" id="ARBA00004294"/>
    </source>
</evidence>
<evidence type="ECO:0000256" key="9">
    <source>
        <dbReference type="ARBA" id="ARBA00022824"/>
    </source>
</evidence>
<dbReference type="InterPro" id="IPR001129">
    <property type="entry name" value="Membr-assoc_MAPEG"/>
</dbReference>